<accession>A0A183J172</accession>
<proteinExistence type="predicted"/>
<gene>
    <name evidence="1" type="ORF">SBAD_LOCUS9620</name>
</gene>
<organism evidence="3">
    <name type="scientific">Soboliphyme baturini</name>
    <dbReference type="NCBI Taxonomy" id="241478"/>
    <lineage>
        <taxon>Eukaryota</taxon>
        <taxon>Metazoa</taxon>
        <taxon>Ecdysozoa</taxon>
        <taxon>Nematoda</taxon>
        <taxon>Enoplea</taxon>
        <taxon>Dorylaimia</taxon>
        <taxon>Dioctophymatida</taxon>
        <taxon>Dioctophymatoidea</taxon>
        <taxon>Soboliphymatidae</taxon>
        <taxon>Soboliphyme</taxon>
    </lineage>
</organism>
<name>A0A183J172_9BILA</name>
<dbReference type="EMBL" id="UZAM01012956">
    <property type="protein sequence ID" value="VDP24366.1"/>
    <property type="molecule type" value="Genomic_DNA"/>
</dbReference>
<evidence type="ECO:0000313" key="2">
    <source>
        <dbReference type="Proteomes" id="UP000270296"/>
    </source>
</evidence>
<sequence>MRLDGQTRSLTNSATVDLKPGWEKRRLGDRGEVYVKLSHMASHGFAVIENYTDSVVARVTNDRVGCEKFAIRTHYLPSGSRGCNSMTTAAKYRPIAS</sequence>
<reference evidence="1 2" key="2">
    <citation type="submission" date="2018-11" db="EMBL/GenBank/DDBJ databases">
        <authorList>
            <consortium name="Pathogen Informatics"/>
        </authorList>
    </citation>
    <scope>NUCLEOTIDE SEQUENCE [LARGE SCALE GENOMIC DNA]</scope>
</reference>
<dbReference type="WBParaSite" id="SBAD_0000996801-mRNA-1">
    <property type="protein sequence ID" value="SBAD_0000996801-mRNA-1"/>
    <property type="gene ID" value="SBAD_0000996801"/>
</dbReference>
<protein>
    <submittedName>
        <fullName evidence="3">DUF3553 domain-containing protein</fullName>
    </submittedName>
</protein>
<evidence type="ECO:0000313" key="3">
    <source>
        <dbReference type="WBParaSite" id="SBAD_0000996801-mRNA-1"/>
    </source>
</evidence>
<dbReference type="Proteomes" id="UP000270296">
    <property type="component" value="Unassembled WGS sequence"/>
</dbReference>
<dbReference type="AlphaFoldDB" id="A0A183J172"/>
<reference evidence="3" key="1">
    <citation type="submission" date="2016-06" db="UniProtKB">
        <authorList>
            <consortium name="WormBaseParasite"/>
        </authorList>
    </citation>
    <scope>IDENTIFICATION</scope>
</reference>
<keyword evidence="2" id="KW-1185">Reference proteome</keyword>
<evidence type="ECO:0000313" key="1">
    <source>
        <dbReference type="EMBL" id="VDP24366.1"/>
    </source>
</evidence>